<reference evidence="2 3" key="1">
    <citation type="submission" date="2023-02" db="EMBL/GenBank/DDBJ databases">
        <title>LHISI_Scaffold_Assembly.</title>
        <authorList>
            <person name="Stuart O.P."/>
            <person name="Cleave R."/>
            <person name="Magrath M.J.L."/>
            <person name="Mikheyev A.S."/>
        </authorList>
    </citation>
    <scope>NUCLEOTIDE SEQUENCE [LARGE SCALE GENOMIC DNA]</scope>
    <source>
        <strain evidence="2">Daus_M_001</strain>
        <tissue evidence="2">Leg muscle</tissue>
    </source>
</reference>
<accession>A0ABQ9H6C8</accession>
<protein>
    <recommendedName>
        <fullName evidence="4">Apolipoprotein D</fullName>
    </recommendedName>
</protein>
<dbReference type="EMBL" id="JARBHB010000007">
    <property type="protein sequence ID" value="KAJ8879839.1"/>
    <property type="molecule type" value="Genomic_DNA"/>
</dbReference>
<sequence>MTNVWGILLLLAAVLGRGRGALNSTWWTCSPVIPHHDIQVQQVLGEWYLVEGMSMLEDSVPHSNICVRIKFEQRTSDPGLVMVAMEKHLGGPATYQNNTVNLIDPAGQQGLWELPDIGVVTTVVYLQRDVLVLTHCYRSLNYLWTGVFTRSGHISSGELRAINEALESVGVPEVAGEHLRDPAVCTAEE</sequence>
<feature type="signal peptide" evidence="1">
    <location>
        <begin position="1"/>
        <end position="20"/>
    </location>
</feature>
<evidence type="ECO:0000313" key="2">
    <source>
        <dbReference type="EMBL" id="KAJ8879839.1"/>
    </source>
</evidence>
<dbReference type="InterPro" id="IPR012674">
    <property type="entry name" value="Calycin"/>
</dbReference>
<feature type="chain" id="PRO_5046419355" description="Apolipoprotein D" evidence="1">
    <location>
        <begin position="21"/>
        <end position="189"/>
    </location>
</feature>
<evidence type="ECO:0000256" key="1">
    <source>
        <dbReference type="SAM" id="SignalP"/>
    </source>
</evidence>
<comment type="caution">
    <text evidence="2">The sequence shown here is derived from an EMBL/GenBank/DDBJ whole genome shotgun (WGS) entry which is preliminary data.</text>
</comment>
<name>A0ABQ9H6C8_9NEOP</name>
<dbReference type="SUPFAM" id="SSF50814">
    <property type="entry name" value="Lipocalins"/>
    <property type="match status" value="1"/>
</dbReference>
<dbReference type="Gene3D" id="2.40.128.20">
    <property type="match status" value="1"/>
</dbReference>
<organism evidence="2 3">
    <name type="scientific">Dryococelus australis</name>
    <dbReference type="NCBI Taxonomy" id="614101"/>
    <lineage>
        <taxon>Eukaryota</taxon>
        <taxon>Metazoa</taxon>
        <taxon>Ecdysozoa</taxon>
        <taxon>Arthropoda</taxon>
        <taxon>Hexapoda</taxon>
        <taxon>Insecta</taxon>
        <taxon>Pterygota</taxon>
        <taxon>Neoptera</taxon>
        <taxon>Polyneoptera</taxon>
        <taxon>Phasmatodea</taxon>
        <taxon>Verophasmatodea</taxon>
        <taxon>Anareolatae</taxon>
        <taxon>Phasmatidae</taxon>
        <taxon>Eurycanthinae</taxon>
        <taxon>Dryococelus</taxon>
    </lineage>
</organism>
<keyword evidence="1" id="KW-0732">Signal</keyword>
<evidence type="ECO:0000313" key="3">
    <source>
        <dbReference type="Proteomes" id="UP001159363"/>
    </source>
</evidence>
<keyword evidence="3" id="KW-1185">Reference proteome</keyword>
<evidence type="ECO:0008006" key="4">
    <source>
        <dbReference type="Google" id="ProtNLM"/>
    </source>
</evidence>
<dbReference type="Proteomes" id="UP001159363">
    <property type="component" value="Chromosome 6"/>
</dbReference>
<gene>
    <name evidence="2" type="ORF">PR048_020456</name>
</gene>
<proteinExistence type="predicted"/>